<reference evidence="4" key="1">
    <citation type="submission" date="2020-01" db="EMBL/GenBank/DDBJ databases">
        <authorList>
            <consortium name="DOE Joint Genome Institute"/>
            <person name="Haridas S."/>
            <person name="Albert R."/>
            <person name="Binder M."/>
            <person name="Bloem J."/>
            <person name="Labutti K."/>
            <person name="Salamov A."/>
            <person name="Andreopoulos B."/>
            <person name="Baker S.E."/>
            <person name="Barry K."/>
            <person name="Bills G."/>
            <person name="Bluhm B.H."/>
            <person name="Cannon C."/>
            <person name="Castanera R."/>
            <person name="Culley D.E."/>
            <person name="Daum C."/>
            <person name="Ezra D."/>
            <person name="Gonzalez J.B."/>
            <person name="Henrissat B."/>
            <person name="Kuo A."/>
            <person name="Liang C."/>
            <person name="Lipzen A."/>
            <person name="Lutzoni F."/>
            <person name="Magnuson J."/>
            <person name="Mondo S."/>
            <person name="Nolan M."/>
            <person name="Ohm R."/>
            <person name="Pangilinan J."/>
            <person name="Park H.-J."/>
            <person name="Ramirez L."/>
            <person name="Alfaro M."/>
            <person name="Sun H."/>
            <person name="Tritt A."/>
            <person name="Yoshinaga Y."/>
            <person name="Zwiers L.-H."/>
            <person name="Turgeon B.G."/>
            <person name="Goodwin S.B."/>
            <person name="Spatafora J.W."/>
            <person name="Crous P.W."/>
            <person name="Grigoriev I.V."/>
        </authorList>
    </citation>
    <scope>NUCLEOTIDE SEQUENCE</scope>
    <source>
        <strain evidence="4">CBS 342.82</strain>
    </source>
</reference>
<feature type="compositionally biased region" description="Polar residues" evidence="2">
    <location>
        <begin position="292"/>
        <end position="305"/>
    </location>
</feature>
<dbReference type="RefSeq" id="XP_033463531.1">
    <property type="nucleotide sequence ID" value="XM_033608351.1"/>
</dbReference>
<feature type="compositionally biased region" description="Acidic residues" evidence="2">
    <location>
        <begin position="371"/>
        <end position="391"/>
    </location>
</feature>
<feature type="compositionally biased region" description="Low complexity" evidence="2">
    <location>
        <begin position="273"/>
        <end position="283"/>
    </location>
</feature>
<feature type="compositionally biased region" description="Polar residues" evidence="2">
    <location>
        <begin position="238"/>
        <end position="249"/>
    </location>
</feature>
<accession>A0A6J3MES0</accession>
<name>A0A6J3MES0_9PEZI</name>
<feature type="coiled-coil region" evidence="1">
    <location>
        <begin position="176"/>
        <end position="217"/>
    </location>
</feature>
<feature type="compositionally biased region" description="Polar residues" evidence="2">
    <location>
        <begin position="349"/>
        <end position="370"/>
    </location>
</feature>
<proteinExistence type="predicted"/>
<dbReference type="Proteomes" id="UP000504637">
    <property type="component" value="Unplaced"/>
</dbReference>
<dbReference type="GeneID" id="54366151"/>
<reference evidence="4" key="2">
    <citation type="submission" date="2020-04" db="EMBL/GenBank/DDBJ databases">
        <authorList>
            <consortium name="NCBI Genome Project"/>
        </authorList>
    </citation>
    <scope>NUCLEOTIDE SEQUENCE</scope>
    <source>
        <strain evidence="4">CBS 342.82</strain>
    </source>
</reference>
<evidence type="ECO:0000256" key="2">
    <source>
        <dbReference type="SAM" id="MobiDB-lite"/>
    </source>
</evidence>
<feature type="compositionally biased region" description="Polar residues" evidence="2">
    <location>
        <begin position="394"/>
        <end position="410"/>
    </location>
</feature>
<dbReference type="AlphaFoldDB" id="A0A6J3MES0"/>
<evidence type="ECO:0000256" key="1">
    <source>
        <dbReference type="SAM" id="Coils"/>
    </source>
</evidence>
<feature type="region of interest" description="Disordered" evidence="2">
    <location>
        <begin position="220"/>
        <end position="256"/>
    </location>
</feature>
<evidence type="ECO:0000313" key="3">
    <source>
        <dbReference type="Proteomes" id="UP000504637"/>
    </source>
</evidence>
<dbReference type="OrthoDB" id="5404651at2759"/>
<feature type="compositionally biased region" description="Basic and acidic residues" evidence="2">
    <location>
        <begin position="452"/>
        <end position="472"/>
    </location>
</feature>
<keyword evidence="3" id="KW-1185">Reference proteome</keyword>
<sequence>MARPQVGRNDEASIGMTPPPSSQVLDSPTRIKTRTPSPVDAVSQISTPPPTVGLSNGIASARIHSTAPSADLLSAHDISNASAEILRDSVAVLQAALRDAKMSAAHHKLQYEMLAQESNAALERMAVEAHMTQCENQIIYHAEQTKSAVAPETSGQLQEGTIAVQKDLYHHMLRDIQLLGEAHSALEEEYEAQERIIKRQEHEIASLTDKVTLMRELVQGRTRDARDAPQAARRHNRVGSTPVSAFSTPHRNHLSGRESAQPFAALLQASEMASQDAARSSSARGRKGHARNAQSLSQLPTTPQSFRKFADAYHTPQGRQQASRVPATMPVPRQPALRTPDVYSRTALPMSSATGTSRALSEGTVSASENNDNDEIDSEADTDIIEPDELVADSQASRAASQMLRSSQEQQAKRESFQGSGMLPPPTTATKNSAVNRDRFKQTKLFGAVRKSNVERSEGSRPAKRPRTEKETSAAVGLGIVGIKD</sequence>
<gene>
    <name evidence="4" type="ORF">K489DRAFT_428854</name>
</gene>
<feature type="region of interest" description="Disordered" evidence="2">
    <location>
        <begin position="270"/>
        <end position="485"/>
    </location>
</feature>
<evidence type="ECO:0000313" key="4">
    <source>
        <dbReference type="RefSeq" id="XP_033463531.1"/>
    </source>
</evidence>
<organism evidence="4">
    <name type="scientific">Dissoconium aciculare CBS 342.82</name>
    <dbReference type="NCBI Taxonomy" id="1314786"/>
    <lineage>
        <taxon>Eukaryota</taxon>
        <taxon>Fungi</taxon>
        <taxon>Dikarya</taxon>
        <taxon>Ascomycota</taxon>
        <taxon>Pezizomycotina</taxon>
        <taxon>Dothideomycetes</taxon>
        <taxon>Dothideomycetidae</taxon>
        <taxon>Mycosphaerellales</taxon>
        <taxon>Dissoconiaceae</taxon>
        <taxon>Dissoconium</taxon>
    </lineage>
</organism>
<reference evidence="4" key="3">
    <citation type="submission" date="2025-08" db="UniProtKB">
        <authorList>
            <consortium name="RefSeq"/>
        </authorList>
    </citation>
    <scope>IDENTIFICATION</scope>
    <source>
        <strain evidence="4">CBS 342.82</strain>
    </source>
</reference>
<keyword evidence="1" id="KW-0175">Coiled coil</keyword>
<protein>
    <submittedName>
        <fullName evidence="4">Uncharacterized protein</fullName>
    </submittedName>
</protein>
<feature type="region of interest" description="Disordered" evidence="2">
    <location>
        <begin position="1"/>
        <end position="51"/>
    </location>
</feature>